<dbReference type="EMBL" id="RZIJ01000001">
    <property type="protein sequence ID" value="RUQ75764.1"/>
    <property type="molecule type" value="Genomic_DNA"/>
</dbReference>
<evidence type="ECO:0000313" key="2">
    <source>
        <dbReference type="Proteomes" id="UP000280346"/>
    </source>
</evidence>
<dbReference type="Proteomes" id="UP000280346">
    <property type="component" value="Unassembled WGS sequence"/>
</dbReference>
<accession>A0A433JF23</accession>
<keyword evidence="2" id="KW-1185">Reference proteome</keyword>
<name>A0A433JF23_9PROT</name>
<dbReference type="OrthoDB" id="7306709at2"/>
<protein>
    <submittedName>
        <fullName evidence="1">Uncharacterized protein</fullName>
    </submittedName>
</protein>
<evidence type="ECO:0000313" key="1">
    <source>
        <dbReference type="EMBL" id="RUQ75764.1"/>
    </source>
</evidence>
<proteinExistence type="predicted"/>
<sequence>MKPNRHILIHLDGPRSAKTVAVSLERSVVLISRYTADGLFDSSELLDRPPTREEACAAICAAHRSSDFNFLTPQDQAGILWRLALVAVGKPKAAGP</sequence>
<dbReference type="RefSeq" id="WP_126994048.1">
    <property type="nucleotide sequence ID" value="NZ_JBNPXW010000001.1"/>
</dbReference>
<comment type="caution">
    <text evidence="1">The sequence shown here is derived from an EMBL/GenBank/DDBJ whole genome shotgun (WGS) entry which is preliminary data.</text>
</comment>
<dbReference type="AlphaFoldDB" id="A0A433JF23"/>
<organism evidence="1 2">
    <name type="scientific">Azospirillum doebereinerae</name>
    <dbReference type="NCBI Taxonomy" id="92933"/>
    <lineage>
        <taxon>Bacteria</taxon>
        <taxon>Pseudomonadati</taxon>
        <taxon>Pseudomonadota</taxon>
        <taxon>Alphaproteobacteria</taxon>
        <taxon>Rhodospirillales</taxon>
        <taxon>Azospirillaceae</taxon>
        <taxon>Azospirillum</taxon>
    </lineage>
</organism>
<reference evidence="1 2" key="1">
    <citation type="submission" date="2018-12" db="EMBL/GenBank/DDBJ databases">
        <authorList>
            <person name="Yang Y."/>
        </authorList>
    </citation>
    <scope>NUCLEOTIDE SEQUENCE [LARGE SCALE GENOMIC DNA]</scope>
    <source>
        <strain evidence="1 2">GSF71</strain>
    </source>
</reference>
<gene>
    <name evidence="1" type="ORF">EJ913_01220</name>
</gene>